<dbReference type="GO" id="GO:0005737">
    <property type="term" value="C:cytoplasm"/>
    <property type="evidence" value="ECO:0007669"/>
    <property type="project" value="UniProtKB-SubCell"/>
</dbReference>
<dbReference type="EMBL" id="JABANE010000001">
    <property type="protein sequence ID" value="NME66383.1"/>
    <property type="molecule type" value="Genomic_DNA"/>
</dbReference>
<proteinExistence type="predicted"/>
<dbReference type="Pfam" id="PF00589">
    <property type="entry name" value="Phage_integrase"/>
    <property type="match status" value="1"/>
</dbReference>
<dbReference type="GO" id="GO:0007059">
    <property type="term" value="P:chromosome segregation"/>
    <property type="evidence" value="ECO:0007669"/>
    <property type="project" value="UniProtKB-KW"/>
</dbReference>
<dbReference type="Gene3D" id="1.10.443.10">
    <property type="entry name" value="Intergrase catalytic core"/>
    <property type="match status" value="1"/>
</dbReference>
<dbReference type="Pfam" id="PF02899">
    <property type="entry name" value="Phage_int_SAM_1"/>
    <property type="match status" value="1"/>
</dbReference>
<dbReference type="GO" id="GO:0003677">
    <property type="term" value="F:DNA binding"/>
    <property type="evidence" value="ECO:0007669"/>
    <property type="project" value="UniProtKB-UniRule"/>
</dbReference>
<dbReference type="PANTHER" id="PTHR30349:SF77">
    <property type="entry name" value="TYROSINE RECOMBINASE XERC"/>
    <property type="match status" value="1"/>
</dbReference>
<dbReference type="PANTHER" id="PTHR30349">
    <property type="entry name" value="PHAGE INTEGRASE-RELATED"/>
    <property type="match status" value="1"/>
</dbReference>
<keyword evidence="3" id="KW-0132">Cell division</keyword>
<evidence type="ECO:0000313" key="12">
    <source>
        <dbReference type="EMBL" id="NME66383.1"/>
    </source>
</evidence>
<reference evidence="12 13" key="1">
    <citation type="submission" date="2020-04" db="EMBL/GenBank/DDBJ databases">
        <title>Flammeovirga sp. SR4, a novel species isolated from seawater.</title>
        <authorList>
            <person name="Wang X."/>
        </authorList>
    </citation>
    <scope>NUCLEOTIDE SEQUENCE [LARGE SCALE GENOMIC DNA]</scope>
    <source>
        <strain evidence="12 13">ATCC 23126</strain>
    </source>
</reference>
<keyword evidence="2" id="KW-0963">Cytoplasm</keyword>
<accession>A0A7X9NYY1</accession>
<keyword evidence="13" id="KW-1185">Reference proteome</keyword>
<dbReference type="GO" id="GO:0006310">
    <property type="term" value="P:DNA recombination"/>
    <property type="evidence" value="ECO:0007669"/>
    <property type="project" value="UniProtKB-KW"/>
</dbReference>
<dbReference type="InterPro" id="IPR002104">
    <property type="entry name" value="Integrase_catalytic"/>
</dbReference>
<feature type="domain" description="Core-binding (CB)" evidence="11">
    <location>
        <begin position="1"/>
        <end position="85"/>
    </location>
</feature>
<dbReference type="PROSITE" id="PS51898">
    <property type="entry name" value="TYR_RECOMBINASE"/>
    <property type="match status" value="1"/>
</dbReference>
<evidence type="ECO:0000259" key="10">
    <source>
        <dbReference type="PROSITE" id="PS51898"/>
    </source>
</evidence>
<keyword evidence="7" id="KW-0233">DNA recombination</keyword>
<dbReference type="GO" id="GO:0015074">
    <property type="term" value="P:DNA integration"/>
    <property type="evidence" value="ECO:0007669"/>
    <property type="project" value="UniProtKB-KW"/>
</dbReference>
<comment type="subcellular location">
    <subcellularLocation>
        <location evidence="1">Cytoplasm</location>
    </subcellularLocation>
</comment>
<evidence type="ECO:0000256" key="9">
    <source>
        <dbReference type="PROSITE-ProRule" id="PRU01248"/>
    </source>
</evidence>
<keyword evidence="4" id="KW-0159">Chromosome partition</keyword>
<evidence type="ECO:0000256" key="1">
    <source>
        <dbReference type="ARBA" id="ARBA00004496"/>
    </source>
</evidence>
<feature type="domain" description="Tyr recombinase" evidence="10">
    <location>
        <begin position="106"/>
        <end position="285"/>
    </location>
</feature>
<evidence type="ECO:0000256" key="2">
    <source>
        <dbReference type="ARBA" id="ARBA00022490"/>
    </source>
</evidence>
<evidence type="ECO:0000256" key="7">
    <source>
        <dbReference type="ARBA" id="ARBA00023172"/>
    </source>
</evidence>
<dbReference type="InterPro" id="IPR013762">
    <property type="entry name" value="Integrase-like_cat_sf"/>
</dbReference>
<comment type="caution">
    <text evidence="12">The sequence shown here is derived from an EMBL/GenBank/DDBJ whole genome shotgun (WGS) entry which is preliminary data.</text>
</comment>
<dbReference type="InterPro" id="IPR050090">
    <property type="entry name" value="Tyrosine_recombinase_XerCD"/>
</dbReference>
<name>A0A7X9NYY1_9BACT</name>
<dbReference type="SUPFAM" id="SSF56349">
    <property type="entry name" value="DNA breaking-rejoining enzymes"/>
    <property type="match status" value="1"/>
</dbReference>
<keyword evidence="6 9" id="KW-0238">DNA-binding</keyword>
<dbReference type="RefSeq" id="WP_169654157.1">
    <property type="nucleotide sequence ID" value="NZ_JABANE010000001.1"/>
</dbReference>
<sequence>MTKLQSFLTYLEFEKKVSSHTLTAYRIDLEQFLSFLQEEDKDVLLENATKAEVRVWIASLMEADLSPRSINRKSTSLKSFYKYLKQCGIIDIDPAKTVHVLKTSKRIPQYVKPQEMDNMLNGEVFDDSFEGIRDKLIFEFLYGTGLRANELLSIQVNDLDFYKNTVKVLGKRDKERIVPLHAVLVQQLKIYLSNRKEHQNPDLFLLQDGATLKYSQLYSIVKHYLELNTTAGKKSPHILRHSFATNILEKGAALNDVKELLGHANLSATQIYTHSSLQRMKKVHAQAHPRAKKKRV</sequence>
<evidence type="ECO:0000256" key="6">
    <source>
        <dbReference type="ARBA" id="ARBA00023125"/>
    </source>
</evidence>
<keyword evidence="5" id="KW-0229">DNA integration</keyword>
<keyword evidence="8" id="KW-0131">Cell cycle</keyword>
<dbReference type="AlphaFoldDB" id="A0A7X9NYY1"/>
<evidence type="ECO:0000313" key="13">
    <source>
        <dbReference type="Proteomes" id="UP000576082"/>
    </source>
</evidence>
<evidence type="ECO:0000256" key="3">
    <source>
        <dbReference type="ARBA" id="ARBA00022618"/>
    </source>
</evidence>
<dbReference type="Proteomes" id="UP000576082">
    <property type="component" value="Unassembled WGS sequence"/>
</dbReference>
<dbReference type="GO" id="GO:0051301">
    <property type="term" value="P:cell division"/>
    <property type="evidence" value="ECO:0007669"/>
    <property type="project" value="UniProtKB-KW"/>
</dbReference>
<dbReference type="InterPro" id="IPR011010">
    <property type="entry name" value="DNA_brk_join_enz"/>
</dbReference>
<dbReference type="InterPro" id="IPR010998">
    <property type="entry name" value="Integrase_recombinase_N"/>
</dbReference>
<protein>
    <submittedName>
        <fullName evidence="12">Tyrosine-type recombinase/integrase</fullName>
    </submittedName>
</protein>
<evidence type="ECO:0000256" key="5">
    <source>
        <dbReference type="ARBA" id="ARBA00022908"/>
    </source>
</evidence>
<evidence type="ECO:0000259" key="11">
    <source>
        <dbReference type="PROSITE" id="PS51900"/>
    </source>
</evidence>
<dbReference type="Gene3D" id="1.10.150.130">
    <property type="match status" value="1"/>
</dbReference>
<evidence type="ECO:0000256" key="8">
    <source>
        <dbReference type="ARBA" id="ARBA00023306"/>
    </source>
</evidence>
<dbReference type="InterPro" id="IPR044068">
    <property type="entry name" value="CB"/>
</dbReference>
<organism evidence="12 13">
    <name type="scientific">Flammeovirga aprica JL-4</name>
    <dbReference type="NCBI Taxonomy" id="694437"/>
    <lineage>
        <taxon>Bacteria</taxon>
        <taxon>Pseudomonadati</taxon>
        <taxon>Bacteroidota</taxon>
        <taxon>Cytophagia</taxon>
        <taxon>Cytophagales</taxon>
        <taxon>Flammeovirgaceae</taxon>
        <taxon>Flammeovirga</taxon>
    </lineage>
</organism>
<dbReference type="InterPro" id="IPR004107">
    <property type="entry name" value="Integrase_SAM-like_N"/>
</dbReference>
<evidence type="ECO:0000256" key="4">
    <source>
        <dbReference type="ARBA" id="ARBA00022829"/>
    </source>
</evidence>
<dbReference type="PROSITE" id="PS51900">
    <property type="entry name" value="CB"/>
    <property type="match status" value="1"/>
</dbReference>
<gene>
    <name evidence="12" type="ORF">HHU12_00255</name>
</gene>